<feature type="domain" description="Cyclic nucleotide-binding" evidence="10">
    <location>
        <begin position="15"/>
        <end position="134"/>
    </location>
</feature>
<dbReference type="Gene3D" id="2.60.120.10">
    <property type="entry name" value="Jelly Rolls"/>
    <property type="match status" value="1"/>
</dbReference>
<dbReference type="GO" id="GO:0016020">
    <property type="term" value="C:membrane"/>
    <property type="evidence" value="ECO:0007669"/>
    <property type="project" value="UniProtKB-SubCell"/>
</dbReference>
<comment type="similarity">
    <text evidence="2">Belongs to the NTE family.</text>
</comment>
<dbReference type="RefSeq" id="WP_092790287.1">
    <property type="nucleotide sequence ID" value="NZ_FOPC01000004.1"/>
</dbReference>
<evidence type="ECO:0000256" key="2">
    <source>
        <dbReference type="ARBA" id="ARBA00006636"/>
    </source>
</evidence>
<dbReference type="InterPro" id="IPR050301">
    <property type="entry name" value="NTE"/>
</dbReference>
<feature type="domain" description="PNPLA" evidence="11">
    <location>
        <begin position="313"/>
        <end position="474"/>
    </location>
</feature>
<dbReference type="SUPFAM" id="SSF52151">
    <property type="entry name" value="FabD/lysophospholipase-like"/>
    <property type="match status" value="1"/>
</dbReference>
<comment type="subcellular location">
    <subcellularLocation>
        <location evidence="1">Membrane</location>
    </subcellularLocation>
</comment>
<dbReference type="GO" id="GO:0016812">
    <property type="term" value="F:hydrolase activity, acting on carbon-nitrogen (but not peptide) bonds, in cyclic amides"/>
    <property type="evidence" value="ECO:0007669"/>
    <property type="project" value="InterPro"/>
</dbReference>
<name>A0A1I2SF83_9BACT</name>
<feature type="active site" description="Proton acceptor" evidence="9">
    <location>
        <position position="461"/>
    </location>
</feature>
<accession>A0A1I2SF83</accession>
<dbReference type="Pfam" id="PF24179">
    <property type="entry name" value="NTE_Ploop"/>
    <property type="match status" value="1"/>
</dbReference>
<evidence type="ECO:0000256" key="6">
    <source>
        <dbReference type="ARBA" id="ARBA00022989"/>
    </source>
</evidence>
<keyword evidence="8" id="KW-0472">Membrane</keyword>
<gene>
    <name evidence="12" type="ORF">SAMN04487988_104187</name>
</gene>
<protein>
    <submittedName>
        <fullName evidence="12">NTE family protein</fullName>
    </submittedName>
</protein>
<dbReference type="Proteomes" id="UP000199642">
    <property type="component" value="Unassembled WGS sequence"/>
</dbReference>
<dbReference type="CDD" id="cd07205">
    <property type="entry name" value="Pat_PNPLA6_PNPLA7_NTE1_like"/>
    <property type="match status" value="1"/>
</dbReference>
<dbReference type="InterPro" id="IPR056556">
    <property type="entry name" value="NTE1_P-loop_dom"/>
</dbReference>
<dbReference type="CDD" id="cd00038">
    <property type="entry name" value="CAP_ED"/>
    <property type="match status" value="1"/>
</dbReference>
<feature type="short sequence motif" description="GXGXXG" evidence="9">
    <location>
        <begin position="317"/>
        <end position="322"/>
    </location>
</feature>
<evidence type="ECO:0000256" key="1">
    <source>
        <dbReference type="ARBA" id="ARBA00004370"/>
    </source>
</evidence>
<dbReference type="InterPro" id="IPR000595">
    <property type="entry name" value="cNMP-bd_dom"/>
</dbReference>
<evidence type="ECO:0000256" key="4">
    <source>
        <dbReference type="ARBA" id="ARBA00022801"/>
    </source>
</evidence>
<evidence type="ECO:0000256" key="7">
    <source>
        <dbReference type="ARBA" id="ARBA00023098"/>
    </source>
</evidence>
<organism evidence="12 13">
    <name type="scientific">Algoriphagus hitonicola</name>
    <dbReference type="NCBI Taxonomy" id="435880"/>
    <lineage>
        <taxon>Bacteria</taxon>
        <taxon>Pseudomonadati</taxon>
        <taxon>Bacteroidota</taxon>
        <taxon>Cytophagia</taxon>
        <taxon>Cytophagales</taxon>
        <taxon>Cyclobacteriaceae</taxon>
        <taxon>Algoriphagus</taxon>
    </lineage>
</organism>
<dbReference type="PANTHER" id="PTHR14226:SF29">
    <property type="entry name" value="NEUROPATHY TARGET ESTERASE SWS"/>
    <property type="match status" value="1"/>
</dbReference>
<proteinExistence type="inferred from homology"/>
<keyword evidence="5 9" id="KW-0442">Lipid degradation</keyword>
<keyword evidence="4 9" id="KW-0378">Hydrolase</keyword>
<evidence type="ECO:0000259" key="10">
    <source>
        <dbReference type="PROSITE" id="PS50042"/>
    </source>
</evidence>
<feature type="active site" description="Nucleophile" evidence="9">
    <location>
        <position position="346"/>
    </location>
</feature>
<dbReference type="PROSITE" id="PS50042">
    <property type="entry name" value="CNMP_BINDING_3"/>
    <property type="match status" value="1"/>
</dbReference>
<evidence type="ECO:0000313" key="12">
    <source>
        <dbReference type="EMBL" id="SFG49557.1"/>
    </source>
</evidence>
<dbReference type="PROSITE" id="PS51635">
    <property type="entry name" value="PNPLA"/>
    <property type="match status" value="1"/>
</dbReference>
<evidence type="ECO:0000256" key="8">
    <source>
        <dbReference type="ARBA" id="ARBA00023136"/>
    </source>
</evidence>
<dbReference type="AlphaFoldDB" id="A0A1I2SF83"/>
<evidence type="ECO:0000259" key="11">
    <source>
        <dbReference type="PROSITE" id="PS51635"/>
    </source>
</evidence>
<dbReference type="PROSITE" id="PS00482">
    <property type="entry name" value="DIHYDROOROTASE_1"/>
    <property type="match status" value="1"/>
</dbReference>
<dbReference type="GO" id="GO:0004622">
    <property type="term" value="F:phosphatidylcholine lysophospholipase activity"/>
    <property type="evidence" value="ECO:0007669"/>
    <property type="project" value="UniProtKB-ARBA"/>
</dbReference>
<reference evidence="13" key="1">
    <citation type="submission" date="2016-10" db="EMBL/GenBank/DDBJ databases">
        <authorList>
            <person name="Varghese N."/>
            <person name="Submissions S."/>
        </authorList>
    </citation>
    <scope>NUCLEOTIDE SEQUENCE [LARGE SCALE GENOMIC DNA]</scope>
    <source>
        <strain evidence="13">DSM 19315</strain>
    </source>
</reference>
<keyword evidence="6" id="KW-1133">Transmembrane helix</keyword>
<dbReference type="InterPro" id="IPR002195">
    <property type="entry name" value="Dihydroorotase_CS"/>
</dbReference>
<evidence type="ECO:0000256" key="3">
    <source>
        <dbReference type="ARBA" id="ARBA00022692"/>
    </source>
</evidence>
<dbReference type="SUPFAM" id="SSF51206">
    <property type="entry name" value="cAMP-binding domain-like"/>
    <property type="match status" value="1"/>
</dbReference>
<feature type="short sequence motif" description="DGA/G" evidence="9">
    <location>
        <begin position="461"/>
        <end position="463"/>
    </location>
</feature>
<evidence type="ECO:0000256" key="9">
    <source>
        <dbReference type="PROSITE-ProRule" id="PRU01161"/>
    </source>
</evidence>
<keyword evidence="3" id="KW-0812">Transmembrane</keyword>
<dbReference type="InterPro" id="IPR014710">
    <property type="entry name" value="RmlC-like_jellyroll"/>
</dbReference>
<keyword evidence="13" id="KW-1185">Reference proteome</keyword>
<sequence length="595" mass="67910">MQNFNSHYHQLFSKLFGGVSEETLDQIFEIGQKKELTTGEYLFHQGANEDVLYIVLTGRLRAISEGPKGVRILGDIGEGEPVGEFALFTNEPRMASVLAIRKSIVLEFTREEYHSLVAKDPSLATSLTQFVINRLRRNTFQQNRSTPPKNIALINLQADHDLSPWTDDMMAYFIDRETPVQVYDFESQKDHVDETFFDSLEQHEGLNILVCDASEKTWSHQCLVYADLVILVTDFQADKSIYPIERELDLYSKSILNKKVYMLLLHGPDDSMPTHTSAWLDSRQIDLHIHIRQGNQRDIRRFCRIITNQAIGLVLGGGGTKGYAHIGVVKALQERGVEIDFLGGTSAGAIYGVTMSFFDFNFQKIEQTSSHSAKSKLTSKDMALPMVSFLTGRKMKRFVKGLFKDYFMEDIWVNSYCVSTNFSKASPRIHDRGLLWKKILASIAIPGVFPPVVIDNYLHVDGAVMDNLPIEPMYRFPVSKIIAVSLSGLPDRKVSYLEAPSGWTLFWDKMRGKKRFKIPGIASLIINSLTLNSLQKQEVTKSKVSHYFELNLKGIGFMDDKKWKQIQQRGYEQTVSYLENLPEKERFWEENRLSV</sequence>
<evidence type="ECO:0000256" key="5">
    <source>
        <dbReference type="ARBA" id="ARBA00022963"/>
    </source>
</evidence>
<evidence type="ECO:0000313" key="13">
    <source>
        <dbReference type="Proteomes" id="UP000199642"/>
    </source>
</evidence>
<dbReference type="InterPro" id="IPR016035">
    <property type="entry name" value="Acyl_Trfase/lysoPLipase"/>
</dbReference>
<dbReference type="OrthoDB" id="9770965at2"/>
<keyword evidence="7 9" id="KW-0443">Lipid metabolism</keyword>
<dbReference type="SMART" id="SM00100">
    <property type="entry name" value="cNMP"/>
    <property type="match status" value="1"/>
</dbReference>
<dbReference type="PANTHER" id="PTHR14226">
    <property type="entry name" value="NEUROPATHY TARGET ESTERASE/SWISS CHEESE D.MELANOGASTER"/>
    <property type="match status" value="1"/>
</dbReference>
<dbReference type="GO" id="GO:0016042">
    <property type="term" value="P:lipid catabolic process"/>
    <property type="evidence" value="ECO:0007669"/>
    <property type="project" value="UniProtKB-UniRule"/>
</dbReference>
<feature type="short sequence motif" description="GXSXG" evidence="9">
    <location>
        <begin position="344"/>
        <end position="348"/>
    </location>
</feature>
<dbReference type="Pfam" id="PF01734">
    <property type="entry name" value="Patatin"/>
    <property type="match status" value="1"/>
</dbReference>
<dbReference type="Pfam" id="PF00027">
    <property type="entry name" value="cNMP_binding"/>
    <property type="match status" value="1"/>
</dbReference>
<dbReference type="STRING" id="435880.SAMN04487988_104187"/>
<dbReference type="InterPro" id="IPR018490">
    <property type="entry name" value="cNMP-bd_dom_sf"/>
</dbReference>
<dbReference type="InterPro" id="IPR002641">
    <property type="entry name" value="PNPLA_dom"/>
</dbReference>
<dbReference type="Gene3D" id="3.40.1090.10">
    <property type="entry name" value="Cytosolic phospholipase A2 catalytic domain"/>
    <property type="match status" value="1"/>
</dbReference>
<dbReference type="EMBL" id="FOPC01000004">
    <property type="protein sequence ID" value="SFG49557.1"/>
    <property type="molecule type" value="Genomic_DNA"/>
</dbReference>